<evidence type="ECO:0000256" key="4">
    <source>
        <dbReference type="ARBA" id="ARBA00022741"/>
    </source>
</evidence>
<evidence type="ECO:0000256" key="8">
    <source>
        <dbReference type="ARBA" id="ARBA00048679"/>
    </source>
</evidence>
<proteinExistence type="predicted"/>
<evidence type="ECO:0000256" key="7">
    <source>
        <dbReference type="ARBA" id="ARBA00047899"/>
    </source>
</evidence>
<dbReference type="Proteomes" id="UP000265566">
    <property type="component" value="Chromosome 4"/>
</dbReference>
<keyword evidence="5" id="KW-0418">Kinase</keyword>
<dbReference type="PANTHER" id="PTHR27002:SF559">
    <property type="entry name" value="CYSTEINE-RICH RLK (RECEPTOR-LIKE KINASE) PROTEIN"/>
    <property type="match status" value="1"/>
</dbReference>
<keyword evidence="4" id="KW-0547">Nucleotide-binding</keyword>
<dbReference type="InterPro" id="IPR001245">
    <property type="entry name" value="Ser-Thr/Tyr_kinase_cat_dom"/>
</dbReference>
<dbReference type="Gene3D" id="1.10.510.10">
    <property type="entry name" value="Transferase(Phosphotransferase) domain 1"/>
    <property type="match status" value="1"/>
</dbReference>
<dbReference type="FunFam" id="1.10.510.10:FF:001023">
    <property type="entry name" value="Os07g0541700 protein"/>
    <property type="match status" value="1"/>
</dbReference>
<dbReference type="PROSITE" id="PS50011">
    <property type="entry name" value="PROTEIN_KINASE_DOM"/>
    <property type="match status" value="1"/>
</dbReference>
<keyword evidence="2" id="KW-0723">Serine/threonine-protein kinase</keyword>
<dbReference type="InterPro" id="IPR000719">
    <property type="entry name" value="Prot_kinase_dom"/>
</dbReference>
<evidence type="ECO:0000256" key="3">
    <source>
        <dbReference type="ARBA" id="ARBA00022679"/>
    </source>
</evidence>
<dbReference type="InterPro" id="IPR011009">
    <property type="entry name" value="Kinase-like_dom_sf"/>
</dbReference>
<gene>
    <name evidence="10" type="ORF">MtrunA17_Chr4g0066061</name>
</gene>
<dbReference type="Gramene" id="rna26944">
    <property type="protein sequence ID" value="RHN64158.1"/>
    <property type="gene ID" value="gene26944"/>
</dbReference>
<comment type="caution">
    <text evidence="10">The sequence shown here is derived from an EMBL/GenBank/DDBJ whole genome shotgun (WGS) entry which is preliminary data.</text>
</comment>
<dbReference type="InterPro" id="IPR020635">
    <property type="entry name" value="Tyr_kinase_cat_dom"/>
</dbReference>
<keyword evidence="6" id="KW-0067">ATP-binding</keyword>
<dbReference type="PROSITE" id="PS00108">
    <property type="entry name" value="PROTEIN_KINASE_ST"/>
    <property type="match status" value="1"/>
</dbReference>
<evidence type="ECO:0000256" key="5">
    <source>
        <dbReference type="ARBA" id="ARBA00022777"/>
    </source>
</evidence>
<dbReference type="Pfam" id="PF07714">
    <property type="entry name" value="PK_Tyr_Ser-Thr"/>
    <property type="match status" value="1"/>
</dbReference>
<dbReference type="GO" id="GO:0004674">
    <property type="term" value="F:protein serine/threonine kinase activity"/>
    <property type="evidence" value="ECO:0007669"/>
    <property type="project" value="UniProtKB-KW"/>
</dbReference>
<keyword evidence="3 10" id="KW-0808">Transferase</keyword>
<evidence type="ECO:0000313" key="10">
    <source>
        <dbReference type="EMBL" id="RHN64158.1"/>
    </source>
</evidence>
<dbReference type="AlphaFoldDB" id="A0A396IH71"/>
<dbReference type="SMART" id="SM00219">
    <property type="entry name" value="TyrKc"/>
    <property type="match status" value="1"/>
</dbReference>
<dbReference type="SUPFAM" id="SSF56112">
    <property type="entry name" value="Protein kinase-like (PK-like)"/>
    <property type="match status" value="1"/>
</dbReference>
<evidence type="ECO:0000259" key="9">
    <source>
        <dbReference type="PROSITE" id="PS50011"/>
    </source>
</evidence>
<organism evidence="10">
    <name type="scientific">Medicago truncatula</name>
    <name type="common">Barrel medic</name>
    <name type="synonym">Medicago tribuloides</name>
    <dbReference type="NCBI Taxonomy" id="3880"/>
    <lineage>
        <taxon>Eukaryota</taxon>
        <taxon>Viridiplantae</taxon>
        <taxon>Streptophyta</taxon>
        <taxon>Embryophyta</taxon>
        <taxon>Tracheophyta</taxon>
        <taxon>Spermatophyta</taxon>
        <taxon>Magnoliopsida</taxon>
        <taxon>eudicotyledons</taxon>
        <taxon>Gunneridae</taxon>
        <taxon>Pentapetalae</taxon>
        <taxon>rosids</taxon>
        <taxon>fabids</taxon>
        <taxon>Fabales</taxon>
        <taxon>Fabaceae</taxon>
        <taxon>Papilionoideae</taxon>
        <taxon>50 kb inversion clade</taxon>
        <taxon>NPAAA clade</taxon>
        <taxon>Hologalegina</taxon>
        <taxon>IRL clade</taxon>
        <taxon>Trifolieae</taxon>
        <taxon>Medicago</taxon>
    </lineage>
</organism>
<accession>A0A396IH71</accession>
<comment type="catalytic activity">
    <reaction evidence="8">
        <text>L-seryl-[protein] + ATP = O-phospho-L-seryl-[protein] + ADP + H(+)</text>
        <dbReference type="Rhea" id="RHEA:17989"/>
        <dbReference type="Rhea" id="RHEA-COMP:9863"/>
        <dbReference type="Rhea" id="RHEA-COMP:11604"/>
        <dbReference type="ChEBI" id="CHEBI:15378"/>
        <dbReference type="ChEBI" id="CHEBI:29999"/>
        <dbReference type="ChEBI" id="CHEBI:30616"/>
        <dbReference type="ChEBI" id="CHEBI:83421"/>
        <dbReference type="ChEBI" id="CHEBI:456216"/>
        <dbReference type="EC" id="2.7.11.1"/>
    </reaction>
</comment>
<dbReference type="EC" id="2.7.11.1" evidence="1"/>
<dbReference type="InterPro" id="IPR008271">
    <property type="entry name" value="Ser/Thr_kinase_AS"/>
</dbReference>
<protein>
    <recommendedName>
        <fullName evidence="1">non-specific serine/threonine protein kinase</fullName>
        <ecNumber evidence="1">2.7.11.1</ecNumber>
    </recommendedName>
</protein>
<evidence type="ECO:0000256" key="6">
    <source>
        <dbReference type="ARBA" id="ARBA00022840"/>
    </source>
</evidence>
<sequence>MQVIMLHPSHKGNYVKLQHVNLVRLLGYCTKRNEKLLIYEYLPNKSLDHYLIDPRKSNLLDWTKRVNIIEGITQGLLYLQEYSNFTIIHRDIKASNVLLDHEMNPKISDFSMAKLFEKYELEANTSRIVGA</sequence>
<dbReference type="EMBL" id="PSQE01000004">
    <property type="protein sequence ID" value="RHN64158.1"/>
    <property type="molecule type" value="Genomic_DNA"/>
</dbReference>
<evidence type="ECO:0000256" key="1">
    <source>
        <dbReference type="ARBA" id="ARBA00012513"/>
    </source>
</evidence>
<dbReference type="PANTHER" id="PTHR27002">
    <property type="entry name" value="RECEPTOR-LIKE SERINE/THREONINE-PROTEIN KINASE SD1-8"/>
    <property type="match status" value="1"/>
</dbReference>
<dbReference type="GO" id="GO:0004713">
    <property type="term" value="F:protein tyrosine kinase activity"/>
    <property type="evidence" value="ECO:0007669"/>
    <property type="project" value="InterPro"/>
</dbReference>
<feature type="domain" description="Protein kinase" evidence="9">
    <location>
        <begin position="1"/>
        <end position="131"/>
    </location>
</feature>
<comment type="catalytic activity">
    <reaction evidence="7">
        <text>L-threonyl-[protein] + ATP = O-phospho-L-threonyl-[protein] + ADP + H(+)</text>
        <dbReference type="Rhea" id="RHEA:46608"/>
        <dbReference type="Rhea" id="RHEA-COMP:11060"/>
        <dbReference type="Rhea" id="RHEA-COMP:11605"/>
        <dbReference type="ChEBI" id="CHEBI:15378"/>
        <dbReference type="ChEBI" id="CHEBI:30013"/>
        <dbReference type="ChEBI" id="CHEBI:30616"/>
        <dbReference type="ChEBI" id="CHEBI:61977"/>
        <dbReference type="ChEBI" id="CHEBI:456216"/>
        <dbReference type="EC" id="2.7.11.1"/>
    </reaction>
</comment>
<name>A0A396IH71_MEDTR</name>
<evidence type="ECO:0000256" key="2">
    <source>
        <dbReference type="ARBA" id="ARBA00022527"/>
    </source>
</evidence>
<reference evidence="10" key="1">
    <citation type="journal article" date="2018" name="Nat. Plants">
        <title>Whole-genome landscape of Medicago truncatula symbiotic genes.</title>
        <authorList>
            <person name="Pecrix Y."/>
            <person name="Gamas P."/>
            <person name="Carrere S."/>
        </authorList>
    </citation>
    <scope>NUCLEOTIDE SEQUENCE</scope>
    <source>
        <tissue evidence="10">Leaves</tissue>
    </source>
</reference>
<dbReference type="GO" id="GO:0005524">
    <property type="term" value="F:ATP binding"/>
    <property type="evidence" value="ECO:0007669"/>
    <property type="project" value="UniProtKB-KW"/>
</dbReference>